<evidence type="ECO:0008006" key="3">
    <source>
        <dbReference type="Google" id="ProtNLM"/>
    </source>
</evidence>
<dbReference type="EMBL" id="BARU01009106">
    <property type="protein sequence ID" value="GAH32876.1"/>
    <property type="molecule type" value="Genomic_DNA"/>
</dbReference>
<keyword evidence="1" id="KW-0812">Transmembrane</keyword>
<feature type="transmembrane region" description="Helical" evidence="1">
    <location>
        <begin position="97"/>
        <end position="119"/>
    </location>
</feature>
<evidence type="ECO:0000313" key="2">
    <source>
        <dbReference type="EMBL" id="GAH32876.1"/>
    </source>
</evidence>
<gene>
    <name evidence="2" type="ORF">S03H2_17628</name>
</gene>
<name>X1EHS7_9ZZZZ</name>
<dbReference type="AlphaFoldDB" id="X1EHS7"/>
<feature type="transmembrane region" description="Helical" evidence="1">
    <location>
        <begin position="125"/>
        <end position="147"/>
    </location>
</feature>
<accession>X1EHS7</accession>
<protein>
    <recommendedName>
        <fullName evidence="3">VIT family protein</fullName>
    </recommendedName>
</protein>
<feature type="transmembrane region" description="Helical" evidence="1">
    <location>
        <begin position="7"/>
        <end position="27"/>
    </location>
</feature>
<proteinExistence type="predicted"/>
<keyword evidence="1" id="KW-1133">Transmembrane helix</keyword>
<keyword evidence="1" id="KW-0472">Membrane</keyword>
<comment type="caution">
    <text evidence="2">The sequence shown here is derived from an EMBL/GenBank/DDBJ whole genome shotgun (WGS) entry which is preliminary data.</text>
</comment>
<sequence>MSGFNNPAVIFVTGISTCVAMGVSGLWGTYLTERSERISSLRELEKATISDLSNTKIESAHKFAMIVVTVVDVVASSITAFFLLLPFLFTRFFNIRICYYISFALSFVTLFLLGIFLGRISKENIIISGAKMVVAGIVSVLISVLLIRNF</sequence>
<evidence type="ECO:0000256" key="1">
    <source>
        <dbReference type="SAM" id="Phobius"/>
    </source>
</evidence>
<reference evidence="2" key="1">
    <citation type="journal article" date="2014" name="Front. Microbiol.">
        <title>High frequency of phylogenetically diverse reductive dehalogenase-homologous genes in deep subseafloor sedimentary metagenomes.</title>
        <authorList>
            <person name="Kawai M."/>
            <person name="Futagami T."/>
            <person name="Toyoda A."/>
            <person name="Takaki Y."/>
            <person name="Nishi S."/>
            <person name="Hori S."/>
            <person name="Arai W."/>
            <person name="Tsubouchi T."/>
            <person name="Morono Y."/>
            <person name="Uchiyama I."/>
            <person name="Ito T."/>
            <person name="Fujiyama A."/>
            <person name="Inagaki F."/>
            <person name="Takami H."/>
        </authorList>
    </citation>
    <scope>NUCLEOTIDE SEQUENCE</scope>
    <source>
        <strain evidence="2">Expedition CK06-06</strain>
    </source>
</reference>
<organism evidence="2">
    <name type="scientific">marine sediment metagenome</name>
    <dbReference type="NCBI Taxonomy" id="412755"/>
    <lineage>
        <taxon>unclassified sequences</taxon>
        <taxon>metagenomes</taxon>
        <taxon>ecological metagenomes</taxon>
    </lineage>
</organism>
<feature type="transmembrane region" description="Helical" evidence="1">
    <location>
        <begin position="63"/>
        <end position="85"/>
    </location>
</feature>